<dbReference type="Pfam" id="PF00535">
    <property type="entry name" value="Glycos_transf_2"/>
    <property type="match status" value="1"/>
</dbReference>
<dbReference type="PANTHER" id="PTHR22916:SF3">
    <property type="entry name" value="UDP-GLCNAC:BETAGAL BETA-1,3-N-ACETYLGLUCOSAMINYLTRANSFERASE-LIKE PROTEIN 1"/>
    <property type="match status" value="1"/>
</dbReference>
<dbReference type="PANTHER" id="PTHR22916">
    <property type="entry name" value="GLYCOSYLTRANSFERASE"/>
    <property type="match status" value="1"/>
</dbReference>
<organism evidence="2 3">
    <name type="scientific">Campylobacter rectus</name>
    <name type="common">Wolinella recta</name>
    <dbReference type="NCBI Taxonomy" id="203"/>
    <lineage>
        <taxon>Bacteria</taxon>
        <taxon>Pseudomonadati</taxon>
        <taxon>Campylobacterota</taxon>
        <taxon>Epsilonproteobacteria</taxon>
        <taxon>Campylobacterales</taxon>
        <taxon>Campylobacteraceae</taxon>
        <taxon>Campylobacter</taxon>
    </lineage>
</organism>
<evidence type="ECO:0000259" key="1">
    <source>
        <dbReference type="Pfam" id="PF00535"/>
    </source>
</evidence>
<dbReference type="RefSeq" id="WP_004320186.1">
    <property type="nucleotide sequence ID" value="NZ_CP012543.1"/>
</dbReference>
<keyword evidence="2" id="KW-0328">Glycosyltransferase</keyword>
<dbReference type="Proteomes" id="UP000502377">
    <property type="component" value="Chromosome"/>
</dbReference>
<dbReference type="Gene3D" id="3.90.550.10">
    <property type="entry name" value="Spore Coat Polysaccharide Biosynthesis Protein SpsA, Chain A"/>
    <property type="match status" value="1"/>
</dbReference>
<protein>
    <submittedName>
        <fullName evidence="2">GalNAc5-diNAcBac-PP-undecaprenol beta-1,3-glucosyltransferase</fullName>
        <ecNumber evidence="2">2.4.1.293</ecNumber>
    </submittedName>
</protein>
<evidence type="ECO:0000313" key="2">
    <source>
        <dbReference type="EMBL" id="QCD47311.1"/>
    </source>
</evidence>
<dbReference type="KEGG" id="crx:CRECT_1678"/>
<dbReference type="InterPro" id="IPR029044">
    <property type="entry name" value="Nucleotide-diphossugar_trans"/>
</dbReference>
<accession>A0A6G5QNV1</accession>
<dbReference type="SUPFAM" id="SSF53448">
    <property type="entry name" value="Nucleotide-diphospho-sugar transferases"/>
    <property type="match status" value="1"/>
</dbReference>
<sequence>MLKVSIIIPTYNRKELFEAALKSALAQDYENKEIIISDDDSNDGTRELAQNYAAKFDNVKYVLNQTYDRGPNGNKNNGFDHASGDAFVILDDDDLLIEGAISKMAVVLERGYASVWANCYFELDGEPTTKFSGFGLSKSGEISPQDYYDGKITGEFLIMFRRDAIGQRRFEKGLYGSENTLWIYLFDHPAYYLHDAVRIYRFHRSDSVTINSFKRPLCIMKGYAMTAELILQKIAEKNAQTGACDEKIGGRNLNGACGANLDGTRSISDKNLNADGGDADAERKILSYVSDANSQGKNSDANLNAKSSGLEAQNKNSDANLSQKTSAEPKFRVNEAYIAILYKMAAYYAKFGGEYKKMYEYLFKSLKFKFTKEALAMLILSPFPKSMILFLTKIRVWIYKKTRGE</sequence>
<proteinExistence type="predicted"/>
<dbReference type="InterPro" id="IPR001173">
    <property type="entry name" value="Glyco_trans_2-like"/>
</dbReference>
<keyword evidence="2" id="KW-0808">Transferase</keyword>
<gene>
    <name evidence="2" type="primary">pglI</name>
    <name evidence="2" type="ORF">CRECT_1678</name>
</gene>
<evidence type="ECO:0000313" key="3">
    <source>
        <dbReference type="Proteomes" id="UP000502377"/>
    </source>
</evidence>
<dbReference type="GO" id="GO:0016758">
    <property type="term" value="F:hexosyltransferase activity"/>
    <property type="evidence" value="ECO:0007669"/>
    <property type="project" value="UniProtKB-ARBA"/>
</dbReference>
<dbReference type="EC" id="2.4.1.293" evidence="2"/>
<dbReference type="AlphaFoldDB" id="A0A6G5QNV1"/>
<reference evidence="2 3" key="1">
    <citation type="submission" date="2016-07" db="EMBL/GenBank/DDBJ databases">
        <title>Comparative genomics of the Campylobacter concisus group.</title>
        <authorList>
            <person name="Miller W.G."/>
            <person name="Yee E."/>
            <person name="Chapman M.H."/>
            <person name="Huynh S."/>
            <person name="Bono J.L."/>
            <person name="On S.L.W."/>
            <person name="StLeger J."/>
            <person name="Foster G."/>
            <person name="Parker C.T."/>
        </authorList>
    </citation>
    <scope>NUCLEOTIDE SEQUENCE [LARGE SCALE GENOMIC DNA]</scope>
    <source>
        <strain evidence="2 3">ATCC 33238</strain>
    </source>
</reference>
<feature type="domain" description="Glycosyltransferase 2-like" evidence="1">
    <location>
        <begin position="5"/>
        <end position="165"/>
    </location>
</feature>
<dbReference type="CDD" id="cd00761">
    <property type="entry name" value="Glyco_tranf_GTA_type"/>
    <property type="match status" value="1"/>
</dbReference>
<name>A0A6G5QNV1_CAMRE</name>
<dbReference type="EMBL" id="CP012543">
    <property type="protein sequence ID" value="QCD47311.1"/>
    <property type="molecule type" value="Genomic_DNA"/>
</dbReference>